<dbReference type="GO" id="GO:0005524">
    <property type="term" value="F:ATP binding"/>
    <property type="evidence" value="ECO:0007669"/>
    <property type="project" value="UniProtKB-UniRule"/>
</dbReference>
<reference evidence="5" key="1">
    <citation type="submission" date="2022-06" db="EMBL/GenBank/DDBJ databases">
        <title>Isolation of gut microbiota from human fecal samples.</title>
        <authorList>
            <person name="Pamer E.G."/>
            <person name="Barat B."/>
            <person name="Waligurski E."/>
            <person name="Medina S."/>
            <person name="Paddock L."/>
            <person name="Mostad J."/>
        </authorList>
    </citation>
    <scope>NUCLEOTIDE SEQUENCE</scope>
    <source>
        <strain evidence="5">DFI.9.91</strain>
    </source>
</reference>
<evidence type="ECO:0000256" key="2">
    <source>
        <dbReference type="ARBA" id="ARBA00022448"/>
    </source>
</evidence>
<keyword evidence="4" id="KW-0066">ATP synthesis</keyword>
<keyword evidence="3 4" id="KW-0406">Ion transport</keyword>
<evidence type="ECO:0000313" key="5">
    <source>
        <dbReference type="EMBL" id="MCQ4770416.1"/>
    </source>
</evidence>
<comment type="function">
    <text evidence="4">Produces ATP from ADP in the presence of a proton gradient across the membrane.</text>
</comment>
<dbReference type="InterPro" id="IPR022944">
    <property type="entry name" value="ATPase_V1-cplx_fsu_bac/arc"/>
</dbReference>
<dbReference type="NCBIfam" id="NF002384">
    <property type="entry name" value="PRK01395.1"/>
    <property type="match status" value="1"/>
</dbReference>
<comment type="caution">
    <text evidence="5">The sequence shown here is derived from an EMBL/GenBank/DDBJ whole genome shotgun (WGS) entry which is preliminary data.</text>
</comment>
<dbReference type="EMBL" id="JANFYS010000014">
    <property type="protein sequence ID" value="MCQ4770416.1"/>
    <property type="molecule type" value="Genomic_DNA"/>
</dbReference>
<comment type="similarity">
    <text evidence="1 4">Belongs to the V-ATPase F subunit family.</text>
</comment>
<organism evidence="5 6">
    <name type="scientific">Intestinimonas massiliensis</name>
    <name type="common">ex Afouda et al. 2020</name>
    <dbReference type="NCBI Taxonomy" id="1673721"/>
    <lineage>
        <taxon>Bacteria</taxon>
        <taxon>Bacillati</taxon>
        <taxon>Bacillota</taxon>
        <taxon>Clostridia</taxon>
        <taxon>Eubacteriales</taxon>
        <taxon>Intestinimonas</taxon>
    </lineage>
</organism>
<dbReference type="InterPro" id="IPR008218">
    <property type="entry name" value="ATPase_V1-cplx_f_g_su"/>
</dbReference>
<sequence>MSDHYKIAVLGDQDSVLGFKALGLDVFPAETVEEGRETLHRLARESYAVVYLTEQLAQGLAPEIARYKDDLTPAIILIPGKSGSLGIGMDNVKKSVERAVGADIL</sequence>
<dbReference type="InterPro" id="IPR036906">
    <property type="entry name" value="ATPase_V1_fsu_sf"/>
</dbReference>
<name>A0AAW5JPI3_9FIRM</name>
<dbReference type="HAMAP" id="MF_00312">
    <property type="entry name" value="ATP_synth_F_arch"/>
    <property type="match status" value="1"/>
</dbReference>
<dbReference type="Proteomes" id="UP001204562">
    <property type="component" value="Unassembled WGS sequence"/>
</dbReference>
<dbReference type="Gene3D" id="3.40.50.10580">
    <property type="entry name" value="ATPase, V1 complex, subunit F"/>
    <property type="match status" value="1"/>
</dbReference>
<evidence type="ECO:0000256" key="1">
    <source>
        <dbReference type="ARBA" id="ARBA00010148"/>
    </source>
</evidence>
<keyword evidence="4" id="KW-0375">Hydrogen ion transport</keyword>
<dbReference type="Pfam" id="PF01990">
    <property type="entry name" value="ATP-synt_F"/>
    <property type="match status" value="1"/>
</dbReference>
<evidence type="ECO:0000256" key="4">
    <source>
        <dbReference type="HAMAP-Rule" id="MF_00312"/>
    </source>
</evidence>
<dbReference type="GO" id="GO:0046933">
    <property type="term" value="F:proton-transporting ATP synthase activity, rotational mechanism"/>
    <property type="evidence" value="ECO:0007669"/>
    <property type="project" value="UniProtKB-UniRule"/>
</dbReference>
<dbReference type="SUPFAM" id="SSF159468">
    <property type="entry name" value="AtpF-like"/>
    <property type="match status" value="1"/>
</dbReference>
<proteinExistence type="inferred from homology"/>
<dbReference type="RefSeq" id="WP_256303894.1">
    <property type="nucleotide sequence ID" value="NZ_JANFYS010000014.1"/>
</dbReference>
<evidence type="ECO:0000256" key="3">
    <source>
        <dbReference type="ARBA" id="ARBA00023065"/>
    </source>
</evidence>
<evidence type="ECO:0000313" key="6">
    <source>
        <dbReference type="Proteomes" id="UP001204562"/>
    </source>
</evidence>
<dbReference type="GO" id="GO:0046961">
    <property type="term" value="F:proton-transporting ATPase activity, rotational mechanism"/>
    <property type="evidence" value="ECO:0007669"/>
    <property type="project" value="InterPro"/>
</dbReference>
<keyword evidence="2 4" id="KW-0813">Transport</keyword>
<protein>
    <recommendedName>
        <fullName evidence="4">V-type ATP synthase subunit F</fullName>
    </recommendedName>
    <alternativeName>
        <fullName evidence="4">V-ATPase subunit F</fullName>
    </alternativeName>
</protein>
<gene>
    <name evidence="4" type="primary">atpF</name>
    <name evidence="5" type="ORF">NE579_08060</name>
</gene>
<accession>A0AAW5JPI3</accession>
<dbReference type="GO" id="GO:0042777">
    <property type="term" value="P:proton motive force-driven plasma membrane ATP synthesis"/>
    <property type="evidence" value="ECO:0007669"/>
    <property type="project" value="UniProtKB-UniRule"/>
</dbReference>
<dbReference type="AlphaFoldDB" id="A0AAW5JPI3"/>